<evidence type="ECO:0000313" key="1">
    <source>
        <dbReference type="EMBL" id="EEP27745.1"/>
    </source>
</evidence>
<dbReference type="AlphaFoldDB" id="C4GCP4"/>
<comment type="caution">
    <text evidence="1">The sequence shown here is derived from an EMBL/GenBank/DDBJ whole genome shotgun (WGS) entry which is preliminary data.</text>
</comment>
<dbReference type="STRING" id="626523.GCWU000342_01739"/>
<organism evidence="1 2">
    <name type="scientific">Shuttleworthella satelles DSM 14600</name>
    <dbReference type="NCBI Taxonomy" id="626523"/>
    <lineage>
        <taxon>Bacteria</taxon>
        <taxon>Bacillati</taxon>
        <taxon>Bacillota</taxon>
        <taxon>Clostridia</taxon>
        <taxon>Lachnospirales</taxon>
        <taxon>Lachnospiraceae</taxon>
        <taxon>Shuttleworthella</taxon>
    </lineage>
</organism>
<gene>
    <name evidence="1" type="ORF">GCWU000342_01739</name>
</gene>
<dbReference type="Proteomes" id="UP000003494">
    <property type="component" value="Unassembled WGS sequence"/>
</dbReference>
<keyword evidence="2" id="KW-1185">Reference proteome</keyword>
<reference evidence="1" key="1">
    <citation type="submission" date="2009-04" db="EMBL/GenBank/DDBJ databases">
        <authorList>
            <person name="Weinstock G."/>
            <person name="Sodergren E."/>
            <person name="Clifton S."/>
            <person name="Fulton L."/>
            <person name="Fulton B."/>
            <person name="Courtney L."/>
            <person name="Fronick C."/>
            <person name="Harrison M."/>
            <person name="Strong C."/>
            <person name="Farmer C."/>
            <person name="Delahaunty K."/>
            <person name="Markovic C."/>
            <person name="Hall O."/>
            <person name="Minx P."/>
            <person name="Tomlinson C."/>
            <person name="Mitreva M."/>
            <person name="Nelson J."/>
            <person name="Hou S."/>
            <person name="Wollam A."/>
            <person name="Pepin K.H."/>
            <person name="Johnson M."/>
            <person name="Bhonagiri V."/>
            <person name="Nash W.E."/>
            <person name="Warren W."/>
            <person name="Chinwalla A."/>
            <person name="Mardis E.R."/>
            <person name="Wilson R.K."/>
        </authorList>
    </citation>
    <scope>NUCLEOTIDE SEQUENCE [LARGE SCALE GENOMIC DNA]</scope>
    <source>
        <strain evidence="1">DSM 14600</strain>
    </source>
</reference>
<name>C4GCP4_9FIRM</name>
<sequence length="75" mass="8869">MTPRIIAVSFERSIHMMTLSYHMKGIKFFRRAKLLWSILGKKTKQMLQINNRVEDQGNATVSKSSKCYRTLTKYR</sequence>
<dbReference type="EMBL" id="ACIP02000004">
    <property type="protein sequence ID" value="EEP27745.1"/>
    <property type="molecule type" value="Genomic_DNA"/>
</dbReference>
<dbReference type="HOGENOM" id="CLU_2669050_0_0_9"/>
<evidence type="ECO:0000313" key="2">
    <source>
        <dbReference type="Proteomes" id="UP000003494"/>
    </source>
</evidence>
<protein>
    <submittedName>
        <fullName evidence="1">Uncharacterized protein</fullName>
    </submittedName>
</protein>
<accession>C4GCP4</accession>
<proteinExistence type="predicted"/>